<gene>
    <name evidence="1" type="ORF">GCM10011290_11220</name>
</gene>
<protein>
    <submittedName>
        <fullName evidence="1">Uncharacterized protein</fullName>
    </submittedName>
</protein>
<sequence>MAELKKTTAKTQSKDKKAVAVHQEDIFNLIIGFEVNNPHVYREAFVVPNGRRKVHYVLEDPGHTFMYLTKNGKISFFYSLGPHVGASTVERAYGYGTPEYKIPGETRLFRFNISEVQHEQMRAKGKEYRNDVLAQRRYYNIFQNFTCARSARDIIAVGWPGVPKGSSFIGGKGIVMEEVVNPYAFYEDIHTKYPKGEVVLSHSEDKWKGIMANSNKSPGTIPDPTLIPGSW</sequence>
<organism evidence="1 2">
    <name type="scientific">Vogesella alkaliphila</name>
    <dbReference type="NCBI Taxonomy" id="1193621"/>
    <lineage>
        <taxon>Bacteria</taxon>
        <taxon>Pseudomonadati</taxon>
        <taxon>Pseudomonadota</taxon>
        <taxon>Betaproteobacteria</taxon>
        <taxon>Neisseriales</taxon>
        <taxon>Chromobacteriaceae</taxon>
        <taxon>Vogesella</taxon>
    </lineage>
</organism>
<dbReference type="EMBL" id="BMYW01000003">
    <property type="protein sequence ID" value="GGX85360.1"/>
    <property type="molecule type" value="Genomic_DNA"/>
</dbReference>
<proteinExistence type="predicted"/>
<comment type="caution">
    <text evidence="1">The sequence shown here is derived from an EMBL/GenBank/DDBJ whole genome shotgun (WGS) entry which is preliminary data.</text>
</comment>
<evidence type="ECO:0000313" key="1">
    <source>
        <dbReference type="EMBL" id="GGX85360.1"/>
    </source>
</evidence>
<name>A0ABQ2YJ65_9NEIS</name>
<accession>A0ABQ2YJ65</accession>
<evidence type="ECO:0000313" key="2">
    <source>
        <dbReference type="Proteomes" id="UP000600877"/>
    </source>
</evidence>
<dbReference type="Proteomes" id="UP000600877">
    <property type="component" value="Unassembled WGS sequence"/>
</dbReference>
<reference evidence="2" key="1">
    <citation type="journal article" date="2019" name="Int. J. Syst. Evol. Microbiol.">
        <title>The Global Catalogue of Microorganisms (GCM) 10K type strain sequencing project: providing services to taxonomists for standard genome sequencing and annotation.</title>
        <authorList>
            <consortium name="The Broad Institute Genomics Platform"/>
            <consortium name="The Broad Institute Genome Sequencing Center for Infectious Disease"/>
            <person name="Wu L."/>
            <person name="Ma J."/>
        </authorList>
    </citation>
    <scope>NUCLEOTIDE SEQUENCE [LARGE SCALE GENOMIC DNA]</scope>
    <source>
        <strain evidence="2">KCTC 32041</strain>
    </source>
</reference>
<keyword evidence="2" id="KW-1185">Reference proteome</keyword>
<dbReference type="RefSeq" id="WP_189373173.1">
    <property type="nucleotide sequence ID" value="NZ_BMYW01000003.1"/>
</dbReference>